<keyword evidence="4" id="KW-1185">Reference proteome</keyword>
<evidence type="ECO:0000313" key="4">
    <source>
        <dbReference type="Proteomes" id="UP000054770"/>
    </source>
</evidence>
<gene>
    <name evidence="3" type="ORF">AWB68_06904</name>
</gene>
<dbReference type="EMBL" id="FCON02000138">
    <property type="protein sequence ID" value="SAL83437.1"/>
    <property type="molecule type" value="Genomic_DNA"/>
</dbReference>
<keyword evidence="2" id="KW-0472">Membrane</keyword>
<proteinExistence type="predicted"/>
<reference evidence="3" key="1">
    <citation type="submission" date="2016-01" db="EMBL/GenBank/DDBJ databases">
        <authorList>
            <person name="Peeters C."/>
        </authorList>
    </citation>
    <scope>NUCLEOTIDE SEQUENCE [LARGE SCALE GENOMIC DNA]</scope>
    <source>
        <strain evidence="3">LMG 22940</strain>
    </source>
</reference>
<dbReference type="AlphaFoldDB" id="A0A158KQP0"/>
<sequence>MSKRAGRPKSSDVDANPDTDALPAVRPARFGPLVLWAMSASAFAVGVLGTVAYGVWANHDQYAYAEAMASARQALWLVGSTSSAQTSRSARLGLSSSPPDRDTTVAKTDLAVPASSARVDHRAAPSPDSAVPPLAIGRLNRVSRFAAHDRRYPASRIKPNGNPSARKDSFFHTVSYWQHSSGSQRDLYAHR</sequence>
<accession>A0A158KQP0</accession>
<evidence type="ECO:0000313" key="3">
    <source>
        <dbReference type="EMBL" id="SAL83437.1"/>
    </source>
</evidence>
<dbReference type="Proteomes" id="UP000054770">
    <property type="component" value="Unassembled WGS sequence"/>
</dbReference>
<keyword evidence="2" id="KW-1133">Transmembrane helix</keyword>
<protein>
    <submittedName>
        <fullName evidence="3">Uncharacterized protein</fullName>
    </submittedName>
</protein>
<feature type="transmembrane region" description="Helical" evidence="2">
    <location>
        <begin position="33"/>
        <end position="56"/>
    </location>
</feature>
<keyword evidence="2" id="KW-0812">Transmembrane</keyword>
<name>A0A158KQP0_9BURK</name>
<comment type="caution">
    <text evidence="3">The sequence shown here is derived from an EMBL/GenBank/DDBJ whole genome shotgun (WGS) entry which is preliminary data.</text>
</comment>
<evidence type="ECO:0000256" key="2">
    <source>
        <dbReference type="SAM" id="Phobius"/>
    </source>
</evidence>
<feature type="region of interest" description="Disordered" evidence="1">
    <location>
        <begin position="87"/>
        <end position="133"/>
    </location>
</feature>
<feature type="region of interest" description="Disordered" evidence="1">
    <location>
        <begin position="1"/>
        <end position="22"/>
    </location>
</feature>
<organism evidence="3 4">
    <name type="scientific">Caballeronia choica</name>
    <dbReference type="NCBI Taxonomy" id="326476"/>
    <lineage>
        <taxon>Bacteria</taxon>
        <taxon>Pseudomonadati</taxon>
        <taxon>Pseudomonadota</taxon>
        <taxon>Betaproteobacteria</taxon>
        <taxon>Burkholderiales</taxon>
        <taxon>Burkholderiaceae</taxon>
        <taxon>Caballeronia</taxon>
    </lineage>
</organism>
<evidence type="ECO:0000256" key="1">
    <source>
        <dbReference type="SAM" id="MobiDB-lite"/>
    </source>
</evidence>